<feature type="domain" description="MAM" evidence="2">
    <location>
        <begin position="120"/>
        <end position="258"/>
    </location>
</feature>
<evidence type="ECO:0000256" key="1">
    <source>
        <dbReference type="SAM" id="MobiDB-lite"/>
    </source>
</evidence>
<dbReference type="Proteomes" id="UP000694388">
    <property type="component" value="Unplaced"/>
</dbReference>
<dbReference type="GO" id="GO:0016020">
    <property type="term" value="C:membrane"/>
    <property type="evidence" value="ECO:0007669"/>
    <property type="project" value="InterPro"/>
</dbReference>
<reference evidence="3" key="2">
    <citation type="submission" date="2025-09" db="UniProtKB">
        <authorList>
            <consortium name="Ensembl"/>
        </authorList>
    </citation>
    <scope>IDENTIFICATION</scope>
</reference>
<evidence type="ECO:0000313" key="3">
    <source>
        <dbReference type="Ensembl" id="ENSEBUP00000018370.1"/>
    </source>
</evidence>
<dbReference type="OMA" id="HYMYADS"/>
<dbReference type="Pfam" id="PF00629">
    <property type="entry name" value="MAM"/>
    <property type="match status" value="3"/>
</dbReference>
<feature type="region of interest" description="Disordered" evidence="1">
    <location>
        <begin position="57"/>
        <end position="78"/>
    </location>
</feature>
<dbReference type="GeneTree" id="ENSGT00940000156117"/>
<dbReference type="PANTHER" id="PTHR23282">
    <property type="entry name" value="APICAL ENDOSOMAL GLYCOPROTEIN PRECURSOR"/>
    <property type="match status" value="1"/>
</dbReference>
<proteinExistence type="predicted"/>
<dbReference type="SMART" id="SM00137">
    <property type="entry name" value="MAM"/>
    <property type="match status" value="3"/>
</dbReference>
<organism evidence="3 4">
    <name type="scientific">Eptatretus burgeri</name>
    <name type="common">Inshore hagfish</name>
    <dbReference type="NCBI Taxonomy" id="7764"/>
    <lineage>
        <taxon>Eukaryota</taxon>
        <taxon>Metazoa</taxon>
        <taxon>Chordata</taxon>
        <taxon>Craniata</taxon>
        <taxon>Vertebrata</taxon>
        <taxon>Cyclostomata</taxon>
        <taxon>Myxini</taxon>
        <taxon>Myxiniformes</taxon>
        <taxon>Myxinidae</taxon>
        <taxon>Eptatretinae</taxon>
        <taxon>Eptatretus</taxon>
    </lineage>
</organism>
<accession>A0A8C4QPG7</accession>
<feature type="domain" description="MAM" evidence="2">
    <location>
        <begin position="418"/>
        <end position="576"/>
    </location>
</feature>
<dbReference type="AlphaFoldDB" id="A0A8C4QPG7"/>
<evidence type="ECO:0000259" key="2">
    <source>
        <dbReference type="PROSITE" id="PS50060"/>
    </source>
</evidence>
<sequence>MLSLIYTYKMFSLSFIIYCCSLSHTIPVASSTLSDLGSGEHIPLMFVSKIQSGGALESSGGGVHQSTERPYWEGSTSATNNRWTLSEQTSGLGGQQNTLQQTSIPEVKPVETSPMTSGYGHCAFKHSMCGYHSEGIGGYQWSLHGSFVAVEKTSGPPQVTARLVSPHMSRSAHTCVQVVYRTLSHWDSTLRVFLHPDNNLIEAPAWVSRVRDDGWHFGSFDVEADSESFQIIFEASLGSGFSSISIGQIKLSDEHCIACTFEEEHLCGYENEEEGDTLWVVHRTSLHRLGRFMTLARHGNNQLGDMAYISSLPARLPASGCLSFLYLLEGGPEERLAVLVRQSQGSVQEVWHKTGAEKNDKHIWREAAVQLEISQAFQIIFEGTLSSTMKGFVAFDDVSFERSSCSQNNQSDFIKSLASCDFEDGFCHFLQGDSQDMWQRVSVAPNSIPRGDHTTGKGYFLQAHLQADVSKRLVAHLTSPPLPARREYCLRFYYVLSSTWSGHTALYLLQKESNNERPKMVWSWTKQSLNSWLQAELNLHSEHTHQIIFVYKCHGLLYCGIAALDDITATAGNCIDSTIKGTSLEHMYHDVGA</sequence>
<dbReference type="Ensembl" id="ENSEBUT00000018946.1">
    <property type="protein sequence ID" value="ENSEBUP00000018370.1"/>
    <property type="gene ID" value="ENSEBUG00000011456.1"/>
</dbReference>
<dbReference type="InterPro" id="IPR000998">
    <property type="entry name" value="MAM_dom"/>
</dbReference>
<feature type="domain" description="MAM" evidence="2">
    <location>
        <begin position="257"/>
        <end position="407"/>
    </location>
</feature>
<dbReference type="InterPro" id="IPR013320">
    <property type="entry name" value="ConA-like_dom_sf"/>
</dbReference>
<name>A0A8C4QPG7_EPTBU</name>
<dbReference type="Gene3D" id="2.60.120.200">
    <property type="match status" value="3"/>
</dbReference>
<dbReference type="PROSITE" id="PS50060">
    <property type="entry name" value="MAM_2"/>
    <property type="match status" value="3"/>
</dbReference>
<evidence type="ECO:0000313" key="4">
    <source>
        <dbReference type="Proteomes" id="UP000694388"/>
    </source>
</evidence>
<dbReference type="InterPro" id="IPR051560">
    <property type="entry name" value="MAM_domain-containing"/>
</dbReference>
<reference evidence="3" key="1">
    <citation type="submission" date="2025-08" db="UniProtKB">
        <authorList>
            <consortium name="Ensembl"/>
        </authorList>
    </citation>
    <scope>IDENTIFICATION</scope>
</reference>
<dbReference type="SUPFAM" id="SSF49899">
    <property type="entry name" value="Concanavalin A-like lectins/glucanases"/>
    <property type="match status" value="3"/>
</dbReference>
<dbReference type="CDD" id="cd06263">
    <property type="entry name" value="MAM"/>
    <property type="match status" value="2"/>
</dbReference>
<dbReference type="PANTHER" id="PTHR23282:SF101">
    <property type="entry name" value="MAM DOMAIN-CONTAINING PROTEIN"/>
    <property type="match status" value="1"/>
</dbReference>
<protein>
    <recommendedName>
        <fullName evidence="2">MAM domain-containing protein</fullName>
    </recommendedName>
</protein>
<keyword evidence="4" id="KW-1185">Reference proteome</keyword>